<evidence type="ECO:0000259" key="9">
    <source>
        <dbReference type="Pfam" id="PF12719"/>
    </source>
</evidence>
<dbReference type="InterPro" id="IPR027165">
    <property type="entry name" value="CND3"/>
</dbReference>
<dbReference type="InterPro" id="IPR011989">
    <property type="entry name" value="ARM-like"/>
</dbReference>
<feature type="compositionally biased region" description="Basic and acidic residues" evidence="8">
    <location>
        <begin position="636"/>
        <end position="646"/>
    </location>
</feature>
<feature type="compositionally biased region" description="Basic and acidic residues" evidence="8">
    <location>
        <begin position="376"/>
        <end position="387"/>
    </location>
</feature>
<comment type="subcellular location">
    <subcellularLocation>
        <location evidence="1">Chromosome</location>
    </subcellularLocation>
</comment>
<keyword evidence="4" id="KW-0132">Cell division</keyword>
<feature type="domain" description="Nuclear condensin complex subunit 3 C-terminal" evidence="9">
    <location>
        <begin position="661"/>
        <end position="952"/>
    </location>
</feature>
<proteinExistence type="inferred from homology"/>
<evidence type="ECO:0000256" key="3">
    <source>
        <dbReference type="ARBA" id="ARBA00022454"/>
    </source>
</evidence>
<feature type="region of interest" description="Disordered" evidence="8">
    <location>
        <begin position="366"/>
        <end position="387"/>
    </location>
</feature>
<evidence type="ECO:0000313" key="10">
    <source>
        <dbReference type="EMBL" id="KAF2673792.1"/>
    </source>
</evidence>
<reference evidence="10" key="1">
    <citation type="journal article" date="2020" name="Stud. Mycol.">
        <title>101 Dothideomycetes genomes: a test case for predicting lifestyles and emergence of pathogens.</title>
        <authorList>
            <person name="Haridas S."/>
            <person name="Albert R."/>
            <person name="Binder M."/>
            <person name="Bloem J."/>
            <person name="Labutti K."/>
            <person name="Salamov A."/>
            <person name="Andreopoulos B."/>
            <person name="Baker S."/>
            <person name="Barry K."/>
            <person name="Bills G."/>
            <person name="Bluhm B."/>
            <person name="Cannon C."/>
            <person name="Castanera R."/>
            <person name="Culley D."/>
            <person name="Daum C."/>
            <person name="Ezra D."/>
            <person name="Gonzalez J."/>
            <person name="Henrissat B."/>
            <person name="Kuo A."/>
            <person name="Liang C."/>
            <person name="Lipzen A."/>
            <person name="Lutzoni F."/>
            <person name="Magnuson J."/>
            <person name="Mondo S."/>
            <person name="Nolan M."/>
            <person name="Ohm R."/>
            <person name="Pangilinan J."/>
            <person name="Park H.-J."/>
            <person name="Ramirez L."/>
            <person name="Alfaro M."/>
            <person name="Sun H."/>
            <person name="Tritt A."/>
            <person name="Yoshinaga Y."/>
            <person name="Zwiers L.-H."/>
            <person name="Turgeon B."/>
            <person name="Goodwin S."/>
            <person name="Spatafora J."/>
            <person name="Crous P."/>
            <person name="Grigoriev I."/>
        </authorList>
    </citation>
    <scope>NUCLEOTIDE SEQUENCE</scope>
    <source>
        <strain evidence="10">CBS 115976</strain>
    </source>
</reference>
<dbReference type="InterPro" id="IPR016024">
    <property type="entry name" value="ARM-type_fold"/>
</dbReference>
<evidence type="ECO:0000256" key="8">
    <source>
        <dbReference type="SAM" id="MobiDB-lite"/>
    </source>
</evidence>
<evidence type="ECO:0000313" key="11">
    <source>
        <dbReference type="Proteomes" id="UP000799302"/>
    </source>
</evidence>
<dbReference type="OrthoDB" id="27187at2759"/>
<dbReference type="PANTHER" id="PTHR14418:SF5">
    <property type="entry name" value="CONDENSIN COMPLEX SUBUNIT 3"/>
    <property type="match status" value="1"/>
</dbReference>
<evidence type="ECO:0000256" key="4">
    <source>
        <dbReference type="ARBA" id="ARBA00022618"/>
    </source>
</evidence>
<accession>A0A6A6UNH7</accession>
<dbReference type="PANTHER" id="PTHR14418">
    <property type="entry name" value="CONDENSIN COMPLEX SUBUNIT 3-RELATED"/>
    <property type="match status" value="1"/>
</dbReference>
<dbReference type="Proteomes" id="UP000799302">
    <property type="component" value="Unassembled WGS sequence"/>
</dbReference>
<dbReference type="GO" id="GO:0000793">
    <property type="term" value="C:condensed chromosome"/>
    <property type="evidence" value="ECO:0007669"/>
    <property type="project" value="TreeGrafter"/>
</dbReference>
<comment type="similarity">
    <text evidence="2">Belongs to the CND3 (condensin subunit 3) family.</text>
</comment>
<dbReference type="AlphaFoldDB" id="A0A6A6UNH7"/>
<keyword evidence="6" id="KW-0226">DNA condensation</keyword>
<dbReference type="InterPro" id="IPR025977">
    <property type="entry name" value="Cnd3_C"/>
</dbReference>
<feature type="compositionally biased region" description="Low complexity" evidence="8">
    <location>
        <begin position="18"/>
        <end position="38"/>
    </location>
</feature>
<gene>
    <name evidence="10" type="ORF">BT63DRAFT_421919</name>
</gene>
<evidence type="ECO:0000256" key="5">
    <source>
        <dbReference type="ARBA" id="ARBA00022776"/>
    </source>
</evidence>
<feature type="region of interest" description="Disordered" evidence="8">
    <location>
        <begin position="616"/>
        <end position="646"/>
    </location>
</feature>
<evidence type="ECO:0000256" key="1">
    <source>
        <dbReference type="ARBA" id="ARBA00004286"/>
    </source>
</evidence>
<dbReference type="Gene3D" id="1.25.10.10">
    <property type="entry name" value="Leucine-rich Repeat Variant"/>
    <property type="match status" value="1"/>
</dbReference>
<evidence type="ECO:0000256" key="7">
    <source>
        <dbReference type="ARBA" id="ARBA00023306"/>
    </source>
</evidence>
<feature type="region of interest" description="Disordered" evidence="8">
    <location>
        <begin position="1"/>
        <end position="45"/>
    </location>
</feature>
<dbReference type="SUPFAM" id="SSF48371">
    <property type="entry name" value="ARM repeat"/>
    <property type="match status" value="1"/>
</dbReference>
<keyword evidence="11" id="KW-1185">Reference proteome</keyword>
<keyword evidence="7" id="KW-0131">Cell cycle</keyword>
<dbReference type="GO" id="GO:0051301">
    <property type="term" value="P:cell division"/>
    <property type="evidence" value="ECO:0007669"/>
    <property type="project" value="UniProtKB-KW"/>
</dbReference>
<protein>
    <recommendedName>
        <fullName evidence="9">Nuclear condensin complex subunit 3 C-terminal domain-containing protein</fullName>
    </recommendedName>
</protein>
<dbReference type="EMBL" id="MU004231">
    <property type="protein sequence ID" value="KAF2673792.1"/>
    <property type="molecule type" value="Genomic_DNA"/>
</dbReference>
<sequence length="1103" mass="123379">MPGRPSVRANRAAKAEGATSRKTSTAAKTRASSTRSSTYAIEIPEEGPATSLRERVCTTFSDAQKGVTTQRKSAVNLRKIQELCCYETPNPRKHAFADDARDYDESDFNEEVSRCVLRVFSIKKSESVGDRLVRFLGFFLKYASDKDNAIFRNPDADATDGFPETPTSRLTSHILNLTLQISQAKDKVVRYRSTQIISHVVNTLDSIDDDLFAIIRLALLRRLKDKESNIRVQAVLGLGRLAEETDEQDEDEDSEDEDAGGVLNKLLLALQHDPSAEVRRALLLNLPFTPTTLPYLLERARDLDASTRRVLYSRLLPALGDFRHLSLQHREKLLRWGLRDRDENVRKATARLFRERWIEDCASTQTAEAEVEEAPEQPKSKQPEKVSDPNMDALLELLERIDVMNAGGESGIAHDAMKQFWDGRPDYRAHVTFEDPFFEDVTAESMFIARTFNQFCRDSGDSALESMREDKMPEVTKFAFLLQRHIAKLMALVSKVSQLTDNLDSYAEDPDCDEAKAITDQQAQAEEDAVQQEFCVEQLLHIALTLDYSDEMGRRKMFSIMREALALADLPEECTKLVVETLRLVCGKDIAGEQEFCSIVLEAVAEVHDTIIGEEQQQNNEDVDDSFHSAQSDVAPSREKTPQAGDFDEKKAYQEIMVNLKCLHIAQCMLQNVQCDLEQNSHLVTMLNNLVVPAVRSQEAPIRERGLLCLGLCCLLSKNLAEENLTLFLHCFAKGHEALQIIAVQIISDILTRHPSLLAQPVASDPEQEAGANPLVKPIYKMYSKSLRAPDNGVQSNGCISLSKLMLAGTIQDNDLLKQLILAYFDPETQSNPGLRQALTYFLPVYCHSKRQNAEAMARVAISVIHTLAERAEDLDEEEEMVGINLVVAQLCDWTDPRKCVPMMDKLSHDITEGELDGHLVLVVEALEKILSPGCNKEERKHYVSIFSKIYLSPTAPVAEFQTISALLTEALESRVANEASARNALAKLQTSVTKLLATVEEDAPAEDEKEYSGVRSSTEQTPEALEEIVEASEDIPDANEMDVIDTADLTMLTKPDHEGTVFNDYDEDDDSEEVDVMTGLAKRHVEDSLVESLLDDSDDTIS</sequence>
<feature type="region of interest" description="Disordered" evidence="8">
    <location>
        <begin position="1001"/>
        <end position="1023"/>
    </location>
</feature>
<dbReference type="Pfam" id="PF12719">
    <property type="entry name" value="Cnd3"/>
    <property type="match status" value="1"/>
</dbReference>
<keyword evidence="3" id="KW-0158">Chromosome</keyword>
<dbReference type="GO" id="GO:0000796">
    <property type="term" value="C:condensin complex"/>
    <property type="evidence" value="ECO:0007669"/>
    <property type="project" value="InterPro"/>
</dbReference>
<evidence type="ECO:0000256" key="6">
    <source>
        <dbReference type="ARBA" id="ARBA00023067"/>
    </source>
</evidence>
<feature type="compositionally biased region" description="Acidic residues" evidence="8">
    <location>
        <begin position="1001"/>
        <end position="1010"/>
    </location>
</feature>
<evidence type="ECO:0000256" key="2">
    <source>
        <dbReference type="ARBA" id="ARBA00006533"/>
    </source>
</evidence>
<organism evidence="10 11">
    <name type="scientific">Microthyrium microscopicum</name>
    <dbReference type="NCBI Taxonomy" id="703497"/>
    <lineage>
        <taxon>Eukaryota</taxon>
        <taxon>Fungi</taxon>
        <taxon>Dikarya</taxon>
        <taxon>Ascomycota</taxon>
        <taxon>Pezizomycotina</taxon>
        <taxon>Dothideomycetes</taxon>
        <taxon>Dothideomycetes incertae sedis</taxon>
        <taxon>Microthyriales</taxon>
        <taxon>Microthyriaceae</taxon>
        <taxon>Microthyrium</taxon>
    </lineage>
</organism>
<dbReference type="GO" id="GO:0007076">
    <property type="term" value="P:mitotic chromosome condensation"/>
    <property type="evidence" value="ECO:0007669"/>
    <property type="project" value="InterPro"/>
</dbReference>
<keyword evidence="5" id="KW-0498">Mitosis</keyword>
<name>A0A6A6UNH7_9PEZI</name>